<dbReference type="SMART" id="SM00966">
    <property type="entry name" value="SpoVT_AbrB"/>
    <property type="match status" value="1"/>
</dbReference>
<evidence type="ECO:0000313" key="2">
    <source>
        <dbReference type="EMBL" id="AJB41351.1"/>
    </source>
</evidence>
<name>A0A3G1A7T8_9CREN</name>
<dbReference type="SUPFAM" id="SSF89447">
    <property type="entry name" value="AbrB/MazE/MraZ-like"/>
    <property type="match status" value="1"/>
</dbReference>
<evidence type="ECO:0000313" key="3">
    <source>
        <dbReference type="Proteomes" id="UP000266720"/>
    </source>
</evidence>
<dbReference type="AlphaFoldDB" id="A0A3G1A7T8"/>
<dbReference type="Pfam" id="PF04014">
    <property type="entry name" value="MazE_antitoxin"/>
    <property type="match status" value="1"/>
</dbReference>
<dbReference type="KEGG" id="tcb:TCARB_0275"/>
<accession>A0A3G1A7T8</accession>
<evidence type="ECO:0000259" key="1">
    <source>
        <dbReference type="PROSITE" id="PS51740"/>
    </source>
</evidence>
<dbReference type="GO" id="GO:0003677">
    <property type="term" value="F:DNA binding"/>
    <property type="evidence" value="ECO:0007669"/>
    <property type="project" value="InterPro"/>
</dbReference>
<dbReference type="NCBIfam" id="TIGR01439">
    <property type="entry name" value="lp_hng_hel_AbrB"/>
    <property type="match status" value="1"/>
</dbReference>
<sequence length="114" mass="13405">MAFHHNQLFYLRDDRLLSLLNLNIHLSDFIIMSKIIELKVGRKGQIIIPKKLREEFNIKEGGKILVKKVDGKILLIPKPEDPVEYLLKIAQNVRLGDIRSEVKEFRRDMKRDLS</sequence>
<dbReference type="InterPro" id="IPR007159">
    <property type="entry name" value="SpoVT-AbrB_dom"/>
</dbReference>
<dbReference type="InterPro" id="IPR037914">
    <property type="entry name" value="SpoVT-AbrB_sf"/>
</dbReference>
<dbReference type="Proteomes" id="UP000266720">
    <property type="component" value="Chromosome"/>
</dbReference>
<dbReference type="PROSITE" id="PS51740">
    <property type="entry name" value="SPOVT_ABRB"/>
    <property type="match status" value="1"/>
</dbReference>
<organism evidence="2 3">
    <name type="scientific">Thermofilum adornatum 1505</name>
    <dbReference type="NCBI Taxonomy" id="697581"/>
    <lineage>
        <taxon>Archaea</taxon>
        <taxon>Thermoproteota</taxon>
        <taxon>Thermoprotei</taxon>
        <taxon>Thermofilales</taxon>
        <taxon>Thermofilaceae</taxon>
        <taxon>Thermofilum</taxon>
    </lineage>
</organism>
<reference evidence="3" key="1">
    <citation type="book" date="2010" name="EXTREMOPHILES" publisher="0:0-0">
        <title>Complete genome sequences of ten hyperthermophilic archaea reveal their metabolic capabilities and possible ecological roles.</title>
        <editorList>
            <person name="?"/>
        </editorList>
        <authorList>
            <person name="Ravin N.V."/>
            <person name="Mardanov A.V."/>
            <person name="Bonch-Osmolovskaya E.A."/>
            <person name="Skryabin K.G."/>
        </authorList>
    </citation>
    <scope>NUCLEOTIDE SEQUENCE [LARGE SCALE GENOMIC DNA]</scope>
    <source>
        <strain evidence="3">1505</strain>
    </source>
</reference>
<feature type="domain" description="SpoVT-AbrB" evidence="1">
    <location>
        <begin position="35"/>
        <end position="80"/>
    </location>
</feature>
<protein>
    <recommendedName>
        <fullName evidence="1">SpoVT-AbrB domain-containing protein</fullName>
    </recommendedName>
</protein>
<gene>
    <name evidence="2" type="ORF">TCARB_0275</name>
</gene>
<dbReference type="EMBL" id="CP007493">
    <property type="protein sequence ID" value="AJB41351.1"/>
    <property type="molecule type" value="Genomic_DNA"/>
</dbReference>
<dbReference type="STRING" id="697581.TCARB_0275"/>
<proteinExistence type="predicted"/>
<dbReference type="Gene3D" id="2.10.260.10">
    <property type="match status" value="1"/>
</dbReference>